<keyword evidence="4" id="KW-0460">Magnesium</keyword>
<dbReference type="PANTHER" id="PTHR43344">
    <property type="entry name" value="PHOSPHOSERINE PHOSPHATASE"/>
    <property type="match status" value="1"/>
</dbReference>
<dbReference type="Gene3D" id="3.40.50.1000">
    <property type="entry name" value="HAD superfamily/HAD-like"/>
    <property type="match status" value="1"/>
</dbReference>
<keyword evidence="6" id="KW-1185">Reference proteome</keyword>
<dbReference type="KEGG" id="ska:CP970_10425"/>
<reference evidence="5 6" key="1">
    <citation type="submission" date="2017-09" db="EMBL/GenBank/DDBJ databases">
        <authorList>
            <person name="Lee N."/>
            <person name="Cho B.-K."/>
        </authorList>
    </citation>
    <scope>NUCLEOTIDE SEQUENCE [LARGE SCALE GENOMIC DNA]</scope>
    <source>
        <strain evidence="5 6">ATCC 12853</strain>
    </source>
</reference>
<dbReference type="NCBIfam" id="TIGR01488">
    <property type="entry name" value="HAD-SF-IB"/>
    <property type="match status" value="1"/>
</dbReference>
<name>A0A5J6GP82_STRKN</name>
<sequence>MAAEPRRAAFFDVDETLIAAKSMFAFWDHWSARGGKDGRDAEDGSHGMPPSPTDRAALNRAHFLRYRGASPDELNAAGQEWYATYRTTPSAFVTASLSALRRHRAAGHTVVLVSGSATPMLRPLADDLGAEAVLCTELLVGDDGLLTGDVRTPMIGGAKATAVAAYLARHELSAADSHAYGDHASDLDMLRAVGNPVVVGDDPELTHWAVREGWPRLPSATGPGGRRPR</sequence>
<dbReference type="InterPro" id="IPR036412">
    <property type="entry name" value="HAD-like_sf"/>
</dbReference>
<evidence type="ECO:0000256" key="2">
    <source>
        <dbReference type="ARBA" id="ARBA00022723"/>
    </source>
</evidence>
<dbReference type="Proteomes" id="UP000325529">
    <property type="component" value="Chromosome"/>
</dbReference>
<dbReference type="SUPFAM" id="SSF56784">
    <property type="entry name" value="HAD-like"/>
    <property type="match status" value="1"/>
</dbReference>
<accession>A0A5J6GP82</accession>
<dbReference type="GO" id="GO:0046872">
    <property type="term" value="F:metal ion binding"/>
    <property type="evidence" value="ECO:0007669"/>
    <property type="project" value="UniProtKB-KW"/>
</dbReference>
<gene>
    <name evidence="5" type="ORF">CP970_10425</name>
</gene>
<organism evidence="5 6">
    <name type="scientific">Streptomyces kanamyceticus</name>
    <dbReference type="NCBI Taxonomy" id="1967"/>
    <lineage>
        <taxon>Bacteria</taxon>
        <taxon>Bacillati</taxon>
        <taxon>Actinomycetota</taxon>
        <taxon>Actinomycetes</taxon>
        <taxon>Kitasatosporales</taxon>
        <taxon>Streptomycetaceae</taxon>
        <taxon>Streptomyces</taxon>
    </lineage>
</organism>
<proteinExistence type="inferred from homology"/>
<keyword evidence="2" id="KW-0479">Metal-binding</keyword>
<dbReference type="EMBL" id="CP023699">
    <property type="protein sequence ID" value="QEU97249.1"/>
    <property type="molecule type" value="Genomic_DNA"/>
</dbReference>
<dbReference type="NCBIfam" id="TIGR01490">
    <property type="entry name" value="HAD-SF-IB-hyp1"/>
    <property type="match status" value="1"/>
</dbReference>
<dbReference type="AlphaFoldDB" id="A0A5J6GP82"/>
<evidence type="ECO:0000313" key="6">
    <source>
        <dbReference type="Proteomes" id="UP000325529"/>
    </source>
</evidence>
<dbReference type="GO" id="GO:0016787">
    <property type="term" value="F:hydrolase activity"/>
    <property type="evidence" value="ECO:0007669"/>
    <property type="project" value="UniProtKB-KW"/>
</dbReference>
<dbReference type="Pfam" id="PF12710">
    <property type="entry name" value="HAD"/>
    <property type="match status" value="1"/>
</dbReference>
<dbReference type="OrthoDB" id="25607at2"/>
<dbReference type="Gene3D" id="1.20.1440.100">
    <property type="entry name" value="SG protein - dephosphorylation function"/>
    <property type="match status" value="1"/>
</dbReference>
<dbReference type="InterPro" id="IPR006385">
    <property type="entry name" value="HAD_hydro_SerB1"/>
</dbReference>
<dbReference type="PANTHER" id="PTHR43344:SF13">
    <property type="entry name" value="PHOSPHATASE RV3661-RELATED"/>
    <property type="match status" value="1"/>
</dbReference>
<protein>
    <submittedName>
        <fullName evidence="5">HAD-IB family hydrolase</fullName>
    </submittedName>
</protein>
<evidence type="ECO:0000256" key="1">
    <source>
        <dbReference type="ARBA" id="ARBA00009184"/>
    </source>
</evidence>
<keyword evidence="3 5" id="KW-0378">Hydrolase</keyword>
<comment type="similarity">
    <text evidence="1">Belongs to the HAD-like hydrolase superfamily. SerB family.</text>
</comment>
<dbReference type="InterPro" id="IPR050582">
    <property type="entry name" value="HAD-like_SerB"/>
</dbReference>
<evidence type="ECO:0000256" key="3">
    <source>
        <dbReference type="ARBA" id="ARBA00022801"/>
    </source>
</evidence>
<dbReference type="InterPro" id="IPR023214">
    <property type="entry name" value="HAD_sf"/>
</dbReference>
<evidence type="ECO:0000256" key="4">
    <source>
        <dbReference type="ARBA" id="ARBA00022842"/>
    </source>
</evidence>
<evidence type="ECO:0000313" key="5">
    <source>
        <dbReference type="EMBL" id="QEU97249.1"/>
    </source>
</evidence>